<protein>
    <submittedName>
        <fullName evidence="1">Uncharacterized protein</fullName>
    </submittedName>
</protein>
<proteinExistence type="predicted"/>
<dbReference type="Proteomes" id="UP000198280">
    <property type="component" value="Unassembled WGS sequence"/>
</dbReference>
<gene>
    <name evidence="1" type="ORF">SAMN05216252_106425</name>
</gene>
<keyword evidence="2" id="KW-1185">Reference proteome</keyword>
<evidence type="ECO:0000313" key="1">
    <source>
        <dbReference type="EMBL" id="SNS54448.1"/>
    </source>
</evidence>
<reference evidence="1 2" key="1">
    <citation type="submission" date="2017-06" db="EMBL/GenBank/DDBJ databases">
        <authorList>
            <person name="Kim H.J."/>
            <person name="Triplett B.A."/>
        </authorList>
    </citation>
    <scope>NUCLEOTIDE SEQUENCE [LARGE SCALE GENOMIC DNA]</scope>
    <source>
        <strain evidence="1 2">CGMCC 4.1858</strain>
    </source>
</reference>
<name>A0A239FD75_9ACTN</name>
<dbReference type="EMBL" id="FZOF01000006">
    <property type="protein sequence ID" value="SNS54448.1"/>
    <property type="molecule type" value="Genomic_DNA"/>
</dbReference>
<organism evidence="1 2">
    <name type="scientific">Actinacidiphila glaucinigra</name>
    <dbReference type="NCBI Taxonomy" id="235986"/>
    <lineage>
        <taxon>Bacteria</taxon>
        <taxon>Bacillati</taxon>
        <taxon>Actinomycetota</taxon>
        <taxon>Actinomycetes</taxon>
        <taxon>Kitasatosporales</taxon>
        <taxon>Streptomycetaceae</taxon>
        <taxon>Actinacidiphila</taxon>
    </lineage>
</organism>
<accession>A0A239FD75</accession>
<evidence type="ECO:0000313" key="2">
    <source>
        <dbReference type="Proteomes" id="UP000198280"/>
    </source>
</evidence>
<sequence length="49" mass="5616">MAVLVLPRHLFAPVGAWEERCGITLWPETRDYAYAIAPDFLTLEKICTH</sequence>
<dbReference type="AlphaFoldDB" id="A0A239FD75"/>